<name>A0ABP9PRH9_9BACT</name>
<comment type="caution">
    <text evidence="1">The sequence shown here is derived from an EMBL/GenBank/DDBJ whole genome shotgun (WGS) entry which is preliminary data.</text>
</comment>
<reference evidence="2" key="1">
    <citation type="journal article" date="2019" name="Int. J. Syst. Evol. Microbiol.">
        <title>The Global Catalogue of Microorganisms (GCM) 10K type strain sequencing project: providing services to taxonomists for standard genome sequencing and annotation.</title>
        <authorList>
            <consortium name="The Broad Institute Genomics Platform"/>
            <consortium name="The Broad Institute Genome Sequencing Center for Infectious Disease"/>
            <person name="Wu L."/>
            <person name="Ma J."/>
        </authorList>
    </citation>
    <scope>NUCLEOTIDE SEQUENCE [LARGE SCALE GENOMIC DNA]</scope>
    <source>
        <strain evidence="2">JCM 18053</strain>
    </source>
</reference>
<protein>
    <recommendedName>
        <fullName evidence="3">Transposase</fullName>
    </recommendedName>
</protein>
<sequence>MWRLANFCGKHAPALLESVVARRVGMDKAYDGDALRELMESQGMKTCISPRTHRVENFFEKIKRMRRIATRYDKTDVSFMAFVLLGICTLSPRNQS</sequence>
<evidence type="ECO:0000313" key="1">
    <source>
        <dbReference type="EMBL" id="GAA5149474.1"/>
    </source>
</evidence>
<gene>
    <name evidence="1" type="ORF">GCM10023213_47230</name>
</gene>
<evidence type="ECO:0000313" key="2">
    <source>
        <dbReference type="Proteomes" id="UP001499852"/>
    </source>
</evidence>
<accession>A0ABP9PRH9</accession>
<dbReference type="Proteomes" id="UP001499852">
    <property type="component" value="Unassembled WGS sequence"/>
</dbReference>
<dbReference type="EMBL" id="BAABIA010000014">
    <property type="protein sequence ID" value="GAA5149474.1"/>
    <property type="molecule type" value="Genomic_DNA"/>
</dbReference>
<keyword evidence="2" id="KW-1185">Reference proteome</keyword>
<organism evidence="1 2">
    <name type="scientific">Prosthecobacter algae</name>
    <dbReference type="NCBI Taxonomy" id="1144682"/>
    <lineage>
        <taxon>Bacteria</taxon>
        <taxon>Pseudomonadati</taxon>
        <taxon>Verrucomicrobiota</taxon>
        <taxon>Verrucomicrobiia</taxon>
        <taxon>Verrucomicrobiales</taxon>
        <taxon>Verrucomicrobiaceae</taxon>
        <taxon>Prosthecobacter</taxon>
    </lineage>
</organism>
<evidence type="ECO:0008006" key="3">
    <source>
        <dbReference type="Google" id="ProtNLM"/>
    </source>
</evidence>
<dbReference type="RefSeq" id="WP_345738890.1">
    <property type="nucleotide sequence ID" value="NZ_BAABIA010000014.1"/>
</dbReference>
<proteinExistence type="predicted"/>